<evidence type="ECO:0000313" key="2">
    <source>
        <dbReference type="EMBL" id="GAA2458234.1"/>
    </source>
</evidence>
<reference evidence="3" key="1">
    <citation type="journal article" date="2019" name="Int. J. Syst. Evol. Microbiol.">
        <title>The Global Catalogue of Microorganisms (GCM) 10K type strain sequencing project: providing services to taxonomists for standard genome sequencing and annotation.</title>
        <authorList>
            <consortium name="The Broad Institute Genomics Platform"/>
            <consortium name="The Broad Institute Genome Sequencing Center for Infectious Disease"/>
            <person name="Wu L."/>
            <person name="Ma J."/>
        </authorList>
    </citation>
    <scope>NUCLEOTIDE SEQUENCE [LARGE SCALE GENOMIC DNA]</scope>
    <source>
        <strain evidence="3">JCM 6305</strain>
    </source>
</reference>
<feature type="transmembrane region" description="Helical" evidence="1">
    <location>
        <begin position="242"/>
        <end position="269"/>
    </location>
</feature>
<keyword evidence="3" id="KW-1185">Reference proteome</keyword>
<evidence type="ECO:0008006" key="4">
    <source>
        <dbReference type="Google" id="ProtNLM"/>
    </source>
</evidence>
<dbReference type="EMBL" id="BAAASZ010000032">
    <property type="protein sequence ID" value="GAA2458234.1"/>
    <property type="molecule type" value="Genomic_DNA"/>
</dbReference>
<feature type="transmembrane region" description="Helical" evidence="1">
    <location>
        <begin position="365"/>
        <end position="388"/>
    </location>
</feature>
<proteinExistence type="predicted"/>
<name>A0ABP5XKF8_9ACTN</name>
<feature type="transmembrane region" description="Helical" evidence="1">
    <location>
        <begin position="211"/>
        <end position="230"/>
    </location>
</feature>
<dbReference type="RefSeq" id="WP_344327058.1">
    <property type="nucleotide sequence ID" value="NZ_BAAASZ010000032.1"/>
</dbReference>
<feature type="transmembrane region" description="Helical" evidence="1">
    <location>
        <begin position="119"/>
        <end position="143"/>
    </location>
</feature>
<feature type="transmembrane region" description="Helical" evidence="1">
    <location>
        <begin position="485"/>
        <end position="507"/>
    </location>
</feature>
<feature type="transmembrane region" description="Helical" evidence="1">
    <location>
        <begin position="163"/>
        <end position="190"/>
    </location>
</feature>
<feature type="transmembrane region" description="Helical" evidence="1">
    <location>
        <begin position="305"/>
        <end position="324"/>
    </location>
</feature>
<organism evidence="2 3">
    <name type="scientific">Streptomyces macrosporus</name>
    <dbReference type="NCBI Taxonomy" id="44032"/>
    <lineage>
        <taxon>Bacteria</taxon>
        <taxon>Bacillati</taxon>
        <taxon>Actinomycetota</taxon>
        <taxon>Actinomycetes</taxon>
        <taxon>Kitasatosporales</taxon>
        <taxon>Streptomycetaceae</taxon>
        <taxon>Streptomyces</taxon>
    </lineage>
</organism>
<dbReference type="Proteomes" id="UP001501638">
    <property type="component" value="Unassembled WGS sequence"/>
</dbReference>
<accession>A0ABP5XKF8</accession>
<keyword evidence="1" id="KW-1133">Transmembrane helix</keyword>
<feature type="transmembrane region" description="Helical" evidence="1">
    <location>
        <begin position="71"/>
        <end position="98"/>
    </location>
</feature>
<protein>
    <recommendedName>
        <fullName evidence="4">FtsX-like permease family protein</fullName>
    </recommendedName>
</protein>
<feature type="transmembrane region" description="Helical" evidence="1">
    <location>
        <begin position="21"/>
        <end position="44"/>
    </location>
</feature>
<keyword evidence="1" id="KW-0472">Membrane</keyword>
<sequence length="519" mass="53881">MKPTALLGLALAGTRTDTLRVVLTAFSAALASLAVLAALNVLAIPAPPPRHDAGVPVSDQYANALLREPGLHIGVVVALLMLTIPVLALAGQCARLGAPARDRRLAAIRLAGGTPRQTRAVAAAETGVASLLGTCAGLVAYLIGHEALHRPDEQGRLPLPTDVLPPIPAIAAAVLGLPLLAALAAVVMLRRVTVDPLGVTRRTRPRRAPKPWPAVLIVLGMGAFFAFEAIRKGYEKSGDPAVASALPFLLFVGGGLLAAVGVVLGTGWISHATGRVLHRLARRPAPLLAARRLLADPWHGSRTQAALLVAVVFGSGAAAVRAYFSTMLEARQEVRRFYDEAAGRQTTSGHGSDTFYLDTMDLVDAAVAVGLVIATAGLLVTVAESVVARRRTHAALAATGVPRSVLGRALVWQTLAPLVPAVALATTVGTLMGRGYFGTEVKEFGGRAQTCDADPALCAENFEKHSRLVEVPDVVRAVPLPWDDLALHGLGVPVLALAATGVGLLFLRAGTAVEELRTG</sequence>
<gene>
    <name evidence="2" type="ORF">GCM10010405_48110</name>
</gene>
<comment type="caution">
    <text evidence="2">The sequence shown here is derived from an EMBL/GenBank/DDBJ whole genome shotgun (WGS) entry which is preliminary data.</text>
</comment>
<evidence type="ECO:0000313" key="3">
    <source>
        <dbReference type="Proteomes" id="UP001501638"/>
    </source>
</evidence>
<feature type="transmembrane region" description="Helical" evidence="1">
    <location>
        <begin position="409"/>
        <end position="432"/>
    </location>
</feature>
<keyword evidence="1" id="KW-0812">Transmembrane</keyword>
<evidence type="ECO:0000256" key="1">
    <source>
        <dbReference type="SAM" id="Phobius"/>
    </source>
</evidence>